<dbReference type="Pfam" id="PF00672">
    <property type="entry name" value="HAMP"/>
    <property type="match status" value="1"/>
</dbReference>
<evidence type="ECO:0000256" key="9">
    <source>
        <dbReference type="SAM" id="Phobius"/>
    </source>
</evidence>
<keyword evidence="4" id="KW-0597">Phosphoprotein</keyword>
<feature type="transmembrane region" description="Helical" evidence="9">
    <location>
        <begin position="21"/>
        <end position="40"/>
    </location>
</feature>
<dbReference type="PROSITE" id="PS50885">
    <property type="entry name" value="HAMP"/>
    <property type="match status" value="1"/>
</dbReference>
<evidence type="ECO:0000256" key="1">
    <source>
        <dbReference type="ARBA" id="ARBA00000085"/>
    </source>
</evidence>
<dbReference type="EMBL" id="CP017831">
    <property type="protein sequence ID" value="AOZ96022.1"/>
    <property type="molecule type" value="Genomic_DNA"/>
</dbReference>
<dbReference type="SUPFAM" id="SSF158472">
    <property type="entry name" value="HAMP domain-like"/>
    <property type="match status" value="1"/>
</dbReference>
<dbReference type="PANTHER" id="PTHR34220">
    <property type="entry name" value="SENSOR HISTIDINE KINASE YPDA"/>
    <property type="match status" value="1"/>
</dbReference>
<gene>
    <name evidence="12" type="ORF">bhn_I0988</name>
</gene>
<evidence type="ECO:0000256" key="7">
    <source>
        <dbReference type="ARBA" id="ARBA00023012"/>
    </source>
</evidence>
<keyword evidence="8" id="KW-0175">Coiled coil</keyword>
<evidence type="ECO:0000256" key="3">
    <source>
        <dbReference type="ARBA" id="ARBA00012438"/>
    </source>
</evidence>
<evidence type="ECO:0000256" key="5">
    <source>
        <dbReference type="ARBA" id="ARBA00022679"/>
    </source>
</evidence>
<evidence type="ECO:0000259" key="10">
    <source>
        <dbReference type="PROSITE" id="PS50109"/>
    </source>
</evidence>
<dbReference type="Pfam" id="PF02518">
    <property type="entry name" value="HATPase_c"/>
    <property type="match status" value="1"/>
</dbReference>
<dbReference type="PANTHER" id="PTHR34220:SF7">
    <property type="entry name" value="SENSOR HISTIDINE KINASE YPDA"/>
    <property type="match status" value="1"/>
</dbReference>
<keyword evidence="5" id="KW-0808">Transferase</keyword>
<feature type="domain" description="Histidine kinase" evidence="10">
    <location>
        <begin position="365"/>
        <end position="477"/>
    </location>
</feature>
<dbReference type="InterPro" id="IPR050640">
    <property type="entry name" value="Bact_2-comp_sensor_kinase"/>
</dbReference>
<dbReference type="InterPro" id="IPR005467">
    <property type="entry name" value="His_kinase_dom"/>
</dbReference>
<dbReference type="InterPro" id="IPR036890">
    <property type="entry name" value="HATPase_C_sf"/>
</dbReference>
<dbReference type="InterPro" id="IPR003594">
    <property type="entry name" value="HATPase_dom"/>
</dbReference>
<proteinExistence type="predicted"/>
<keyword evidence="9" id="KW-0472">Membrane</keyword>
<evidence type="ECO:0000313" key="12">
    <source>
        <dbReference type="EMBL" id="AOZ96022.1"/>
    </source>
</evidence>
<dbReference type="Pfam" id="PF06580">
    <property type="entry name" value="His_kinase"/>
    <property type="match status" value="1"/>
</dbReference>
<evidence type="ECO:0000256" key="2">
    <source>
        <dbReference type="ARBA" id="ARBA00004370"/>
    </source>
</evidence>
<feature type="domain" description="HAMP" evidence="11">
    <location>
        <begin position="206"/>
        <end position="258"/>
    </location>
</feature>
<comment type="catalytic activity">
    <reaction evidence="1">
        <text>ATP + protein L-histidine = ADP + protein N-phospho-L-histidine.</text>
        <dbReference type="EC" id="2.7.13.3"/>
    </reaction>
</comment>
<dbReference type="KEGG" id="bhu:bhn_I0988"/>
<evidence type="ECO:0000256" key="4">
    <source>
        <dbReference type="ARBA" id="ARBA00022553"/>
    </source>
</evidence>
<keyword evidence="9" id="KW-0812">Transmembrane</keyword>
<dbReference type="InterPro" id="IPR010559">
    <property type="entry name" value="Sig_transdc_His_kin_internal"/>
</dbReference>
<dbReference type="EC" id="2.7.13.3" evidence="3"/>
<keyword evidence="13" id="KW-1185">Reference proteome</keyword>
<sequence>MEKVKKEKSIIGQINDMSHKMVLMLVMPIFLSLVLMLVYAGKYSMAISRMETIASLKPIVAEEIPETAWNIISGRDTIEKSKIYGRLHIVDEVIDEVTGKTGQENRLSLIVAGRTMKTLEKYVDQIRDNINAEVPVVENEAVLEEIREVSSLVDSMLNDYIAAEIASTGRMSGTLKGVIIATAILEAVIVIAALWIRNRSMKKTAAFVRTPIENLEKVAASLAEGTLDARIRATEVTELRNLTTQVNTMADRLETMMKKSVEDERNLRKAELRTLQAQINPHFLYNTLDAIVWKAEAEDKDEVISLTSALSDFFRISLSSGADWIPISQEKKHIEGYLKIQQTRYRDILRYEIDIPDEIGNYYILKLLLQPLVENAIYHGIKSKRGGGTIKVSVRLDGEDLVFSVKDDGAGMTPYQMDQLKERMKKSQPNSVSESSGGFGLVNVNLRIRLYYNQPNGLNIESDSSGTEVSFRVPCRTREGILENESISG</sequence>
<reference evidence="13" key="1">
    <citation type="submission" date="2016-10" db="EMBL/GenBank/DDBJ databases">
        <title>The complete genome sequence of the rumen bacterium Butyrivibrio hungatei MB2003.</title>
        <authorList>
            <person name="Palevich N."/>
            <person name="Kelly W.J."/>
            <person name="Leahy S.C."/>
            <person name="Altermann E."/>
            <person name="Rakonjac J."/>
            <person name="Attwood G.T."/>
        </authorList>
    </citation>
    <scope>NUCLEOTIDE SEQUENCE [LARGE SCALE GENOMIC DNA]</scope>
    <source>
        <strain evidence="13">MB2003</strain>
    </source>
</reference>
<dbReference type="PROSITE" id="PS50109">
    <property type="entry name" value="HIS_KIN"/>
    <property type="match status" value="1"/>
</dbReference>
<dbReference type="Proteomes" id="UP000179284">
    <property type="component" value="Chromosome I"/>
</dbReference>
<dbReference type="AlphaFoldDB" id="A0A1D9P0I6"/>
<dbReference type="Gene3D" id="3.30.565.10">
    <property type="entry name" value="Histidine kinase-like ATPase, C-terminal domain"/>
    <property type="match status" value="1"/>
</dbReference>
<accession>A0A1D9P0I6</accession>
<dbReference type="SMART" id="SM00304">
    <property type="entry name" value="HAMP"/>
    <property type="match status" value="1"/>
</dbReference>
<dbReference type="Gene3D" id="6.10.340.10">
    <property type="match status" value="1"/>
</dbReference>
<keyword evidence="9" id="KW-1133">Transmembrane helix</keyword>
<evidence type="ECO:0000256" key="8">
    <source>
        <dbReference type="SAM" id="Coils"/>
    </source>
</evidence>
<evidence type="ECO:0000313" key="13">
    <source>
        <dbReference type="Proteomes" id="UP000179284"/>
    </source>
</evidence>
<keyword evidence="7" id="KW-0902">Two-component regulatory system</keyword>
<dbReference type="SUPFAM" id="SSF55874">
    <property type="entry name" value="ATPase domain of HSP90 chaperone/DNA topoisomerase II/histidine kinase"/>
    <property type="match status" value="1"/>
</dbReference>
<evidence type="ECO:0000256" key="6">
    <source>
        <dbReference type="ARBA" id="ARBA00022777"/>
    </source>
</evidence>
<dbReference type="GO" id="GO:0016020">
    <property type="term" value="C:membrane"/>
    <property type="evidence" value="ECO:0007669"/>
    <property type="project" value="UniProtKB-SubCell"/>
</dbReference>
<name>A0A1D9P0I6_9FIRM</name>
<evidence type="ECO:0000259" key="11">
    <source>
        <dbReference type="PROSITE" id="PS50885"/>
    </source>
</evidence>
<dbReference type="RefSeq" id="WP_071175743.1">
    <property type="nucleotide sequence ID" value="NZ_CP017831.1"/>
</dbReference>
<keyword evidence="6 12" id="KW-0418">Kinase</keyword>
<protein>
    <recommendedName>
        <fullName evidence="3">histidine kinase</fullName>
        <ecNumber evidence="3">2.7.13.3</ecNumber>
    </recommendedName>
</protein>
<dbReference type="SMART" id="SM00387">
    <property type="entry name" value="HATPase_c"/>
    <property type="match status" value="1"/>
</dbReference>
<comment type="subcellular location">
    <subcellularLocation>
        <location evidence="2">Membrane</location>
    </subcellularLocation>
</comment>
<dbReference type="InterPro" id="IPR003660">
    <property type="entry name" value="HAMP_dom"/>
</dbReference>
<dbReference type="CDD" id="cd06225">
    <property type="entry name" value="HAMP"/>
    <property type="match status" value="1"/>
</dbReference>
<feature type="coiled-coil region" evidence="8">
    <location>
        <begin position="239"/>
        <end position="278"/>
    </location>
</feature>
<feature type="transmembrane region" description="Helical" evidence="9">
    <location>
        <begin position="177"/>
        <end position="196"/>
    </location>
</feature>
<dbReference type="GO" id="GO:0000155">
    <property type="term" value="F:phosphorelay sensor kinase activity"/>
    <property type="evidence" value="ECO:0007669"/>
    <property type="project" value="InterPro"/>
</dbReference>
<organism evidence="12 13">
    <name type="scientific">Butyrivibrio hungatei</name>
    <dbReference type="NCBI Taxonomy" id="185008"/>
    <lineage>
        <taxon>Bacteria</taxon>
        <taxon>Bacillati</taxon>
        <taxon>Bacillota</taxon>
        <taxon>Clostridia</taxon>
        <taxon>Lachnospirales</taxon>
        <taxon>Lachnospiraceae</taxon>
        <taxon>Butyrivibrio</taxon>
    </lineage>
</organism>